<sequence>MDHTIVRRGKKVWDARVTFGFTVHMECEGQKGDRLHVSNAYTLGMQHRRSTSNKSRLRLIYHRDGMRVRTSLLEARIQPNYTSQIPLMCPPRVSRNRSSRTLHPPESTVVSTPNAYRPVEINTLSGTRSPHYHRQHAMGDAARPRSTSTDRCVQDTDDVGKPLPMSVDRCLQAMDDASKPHPTSTDRCVQATDDADMPRSTSADQYGQAMSNVGRLACERHKQCWQPRPTSADRCMQATNDVGRPRPTSADRCVQATSNVD</sequence>
<comment type="caution">
    <text evidence="2">The sequence shown here is derived from an EMBL/GenBank/DDBJ whole genome shotgun (WGS) entry which is preliminary data.</text>
</comment>
<dbReference type="EMBL" id="JACXVP010000003">
    <property type="protein sequence ID" value="KAG5614882.1"/>
    <property type="molecule type" value="Genomic_DNA"/>
</dbReference>
<evidence type="ECO:0000256" key="1">
    <source>
        <dbReference type="SAM" id="MobiDB-lite"/>
    </source>
</evidence>
<feature type="region of interest" description="Disordered" evidence="1">
    <location>
        <begin position="229"/>
        <end position="261"/>
    </location>
</feature>
<name>A0A9J5ZS66_SOLCO</name>
<evidence type="ECO:0000313" key="3">
    <source>
        <dbReference type="Proteomes" id="UP000824120"/>
    </source>
</evidence>
<accession>A0A9J5ZS66</accession>
<protein>
    <submittedName>
        <fullName evidence="2">Uncharacterized protein</fullName>
    </submittedName>
</protein>
<proteinExistence type="predicted"/>
<dbReference type="AlphaFoldDB" id="A0A9J5ZS66"/>
<organism evidence="2 3">
    <name type="scientific">Solanum commersonii</name>
    <name type="common">Commerson's wild potato</name>
    <name type="synonym">Commerson's nightshade</name>
    <dbReference type="NCBI Taxonomy" id="4109"/>
    <lineage>
        <taxon>Eukaryota</taxon>
        <taxon>Viridiplantae</taxon>
        <taxon>Streptophyta</taxon>
        <taxon>Embryophyta</taxon>
        <taxon>Tracheophyta</taxon>
        <taxon>Spermatophyta</taxon>
        <taxon>Magnoliopsida</taxon>
        <taxon>eudicotyledons</taxon>
        <taxon>Gunneridae</taxon>
        <taxon>Pentapetalae</taxon>
        <taxon>asterids</taxon>
        <taxon>lamiids</taxon>
        <taxon>Solanales</taxon>
        <taxon>Solanaceae</taxon>
        <taxon>Solanoideae</taxon>
        <taxon>Solaneae</taxon>
        <taxon>Solanum</taxon>
    </lineage>
</organism>
<feature type="region of interest" description="Disordered" evidence="1">
    <location>
        <begin position="138"/>
        <end position="164"/>
    </location>
</feature>
<evidence type="ECO:0000313" key="2">
    <source>
        <dbReference type="EMBL" id="KAG5614882.1"/>
    </source>
</evidence>
<keyword evidence="3" id="KW-1185">Reference proteome</keyword>
<feature type="region of interest" description="Disordered" evidence="1">
    <location>
        <begin position="89"/>
        <end position="112"/>
    </location>
</feature>
<reference evidence="2 3" key="1">
    <citation type="submission" date="2020-09" db="EMBL/GenBank/DDBJ databases">
        <title>De no assembly of potato wild relative species, Solanum commersonii.</title>
        <authorList>
            <person name="Cho K."/>
        </authorList>
    </citation>
    <scope>NUCLEOTIDE SEQUENCE [LARGE SCALE GENOMIC DNA]</scope>
    <source>
        <strain evidence="2">LZ3.2</strain>
        <tissue evidence="2">Leaf</tissue>
    </source>
</reference>
<dbReference type="Proteomes" id="UP000824120">
    <property type="component" value="Chromosome 3"/>
</dbReference>
<gene>
    <name evidence="2" type="ORF">H5410_014706</name>
</gene>